<dbReference type="InterPro" id="IPR035437">
    <property type="entry name" value="SNase_OB-fold_sf"/>
</dbReference>
<dbReference type="Pfam" id="PF00565">
    <property type="entry name" value="SNase"/>
    <property type="match status" value="1"/>
</dbReference>
<feature type="non-terminal residue" evidence="3">
    <location>
        <position position="1"/>
    </location>
</feature>
<evidence type="ECO:0000259" key="2">
    <source>
        <dbReference type="Pfam" id="PF00565"/>
    </source>
</evidence>
<dbReference type="SUPFAM" id="SSF50199">
    <property type="entry name" value="Staphylococcal nuclease"/>
    <property type="match status" value="1"/>
</dbReference>
<dbReference type="EMBL" id="GEBQ01003639">
    <property type="protein sequence ID" value="JAT36338.1"/>
    <property type="molecule type" value="Transcribed_RNA"/>
</dbReference>
<dbReference type="AlphaFoldDB" id="A0A1B6MK59"/>
<evidence type="ECO:0000313" key="3">
    <source>
        <dbReference type="EMBL" id="JAT36338.1"/>
    </source>
</evidence>
<proteinExistence type="predicted"/>
<protein>
    <recommendedName>
        <fullName evidence="2">TNase-like domain-containing protein</fullName>
    </recommendedName>
</protein>
<gene>
    <name evidence="3" type="ORF">g.14115</name>
</gene>
<dbReference type="Gene3D" id="2.40.50.90">
    <property type="match status" value="1"/>
</dbReference>
<feature type="compositionally biased region" description="Polar residues" evidence="1">
    <location>
        <begin position="15"/>
        <end position="26"/>
    </location>
</feature>
<reference evidence="3" key="1">
    <citation type="submission" date="2015-11" db="EMBL/GenBank/DDBJ databases">
        <title>De novo transcriptome assembly of four potential Pierce s Disease insect vectors from Arizona vineyards.</title>
        <authorList>
            <person name="Tassone E.E."/>
        </authorList>
    </citation>
    <scope>NUCLEOTIDE SEQUENCE</scope>
</reference>
<evidence type="ECO:0000256" key="1">
    <source>
        <dbReference type="SAM" id="MobiDB-lite"/>
    </source>
</evidence>
<accession>A0A1B6MK59</accession>
<name>A0A1B6MK59_9HEMI</name>
<sequence length="109" mass="11729">QTTNSPISFFRRNSRASQAQGSSLVSSEPAVAGNREYGVVYLGKDVASGENINEAIVAEGLASVRGGGPDVARLQELETQAKAAGKGIWNSEDRLVHVRDIKWSIENMR</sequence>
<feature type="domain" description="TNase-like" evidence="2">
    <location>
        <begin position="34"/>
        <end position="90"/>
    </location>
</feature>
<organism evidence="3">
    <name type="scientific">Graphocephala atropunctata</name>
    <dbReference type="NCBI Taxonomy" id="36148"/>
    <lineage>
        <taxon>Eukaryota</taxon>
        <taxon>Metazoa</taxon>
        <taxon>Ecdysozoa</taxon>
        <taxon>Arthropoda</taxon>
        <taxon>Hexapoda</taxon>
        <taxon>Insecta</taxon>
        <taxon>Pterygota</taxon>
        <taxon>Neoptera</taxon>
        <taxon>Paraneoptera</taxon>
        <taxon>Hemiptera</taxon>
        <taxon>Auchenorrhyncha</taxon>
        <taxon>Membracoidea</taxon>
        <taxon>Cicadellidae</taxon>
        <taxon>Cicadellinae</taxon>
        <taxon>Cicadellini</taxon>
        <taxon>Graphocephala</taxon>
    </lineage>
</organism>
<dbReference type="InterPro" id="IPR016071">
    <property type="entry name" value="Staphylococal_nuclease_OB-fold"/>
</dbReference>
<feature type="non-terminal residue" evidence="3">
    <location>
        <position position="109"/>
    </location>
</feature>
<feature type="region of interest" description="Disordered" evidence="1">
    <location>
        <begin position="1"/>
        <end position="30"/>
    </location>
</feature>